<feature type="transmembrane region" description="Helical" evidence="1">
    <location>
        <begin position="12"/>
        <end position="32"/>
    </location>
</feature>
<dbReference type="PATRIC" id="fig|1156395.6.peg.71"/>
<dbReference type="AlphaFoldDB" id="A0A1B9F8V6"/>
<accession>A0A1B9F8V6</accession>
<reference evidence="3 4" key="1">
    <citation type="submission" date="2016-06" db="EMBL/GenBank/DDBJ databases">
        <title>Respiratory ammonification of nitrate coupled to the oxidation of elemental sulfur in deep-sea autotrophic thermophilic bacteria.</title>
        <authorList>
            <person name="Slobodkina G.B."/>
            <person name="Mardanov A.V."/>
            <person name="Ravin N.V."/>
            <person name="Frolova A.A."/>
            <person name="Viryasiv M.B."/>
            <person name="Chernyh N.A."/>
            <person name="Bonch-Osmolovskaya E.A."/>
            <person name="Slobodkin A.I."/>
        </authorList>
    </citation>
    <scope>NUCLEOTIDE SEQUENCE [LARGE SCALE GENOMIC DNA]</scope>
    <source>
        <strain evidence="3 4">S69</strain>
    </source>
</reference>
<dbReference type="Proteomes" id="UP000093080">
    <property type="component" value="Unassembled WGS sequence"/>
</dbReference>
<dbReference type="EMBL" id="MAGO01000001">
    <property type="protein sequence ID" value="OCC16255.1"/>
    <property type="molecule type" value="Genomic_DNA"/>
</dbReference>
<dbReference type="PIRSF" id="PIRSF036542">
    <property type="entry name" value="SpmA_SpmB"/>
    <property type="match status" value="1"/>
</dbReference>
<organism evidence="3 4">
    <name type="scientific">Dissulfuribacter thermophilus</name>
    <dbReference type="NCBI Taxonomy" id="1156395"/>
    <lineage>
        <taxon>Bacteria</taxon>
        <taxon>Pseudomonadati</taxon>
        <taxon>Thermodesulfobacteriota</taxon>
        <taxon>Dissulfuribacteria</taxon>
        <taxon>Dissulfuribacterales</taxon>
        <taxon>Dissulfuribacteraceae</taxon>
        <taxon>Dissulfuribacter</taxon>
    </lineage>
</organism>
<dbReference type="InterPro" id="IPR011642">
    <property type="entry name" value="Gate_dom"/>
</dbReference>
<dbReference type="InterPro" id="IPR011415">
    <property type="entry name" value="SpmA_SpmB"/>
</dbReference>
<keyword evidence="4" id="KW-1185">Reference proteome</keyword>
<feature type="transmembrane region" description="Helical" evidence="1">
    <location>
        <begin position="202"/>
        <end position="220"/>
    </location>
</feature>
<name>A0A1B9F8V6_9BACT</name>
<dbReference type="PANTHER" id="PTHR35793">
    <property type="entry name" value="INNER MEMBRANE PROTEIN YJIG"/>
    <property type="match status" value="1"/>
</dbReference>
<feature type="domain" description="Nucleoside transporter/FeoB GTPase Gate" evidence="2">
    <location>
        <begin position="270"/>
        <end position="370"/>
    </location>
</feature>
<feature type="transmembrane region" description="Helical" evidence="1">
    <location>
        <begin position="375"/>
        <end position="395"/>
    </location>
</feature>
<evidence type="ECO:0000313" key="3">
    <source>
        <dbReference type="EMBL" id="OCC16255.1"/>
    </source>
</evidence>
<dbReference type="PANTHER" id="PTHR35793:SF2">
    <property type="entry name" value="INNER MEMBRANE PROTEIN YJIG"/>
    <property type="match status" value="1"/>
</dbReference>
<keyword evidence="1" id="KW-0472">Membrane</keyword>
<feature type="transmembrane region" description="Helical" evidence="1">
    <location>
        <begin position="232"/>
        <end position="249"/>
    </location>
</feature>
<feature type="transmembrane region" description="Helical" evidence="1">
    <location>
        <begin position="269"/>
        <end position="287"/>
    </location>
</feature>
<keyword evidence="1" id="KW-1133">Transmembrane helix</keyword>
<feature type="transmembrane region" description="Helical" evidence="1">
    <location>
        <begin position="111"/>
        <end position="131"/>
    </location>
</feature>
<evidence type="ECO:0000313" key="4">
    <source>
        <dbReference type="Proteomes" id="UP000093080"/>
    </source>
</evidence>
<protein>
    <submittedName>
        <fullName evidence="3">Spore maturation protein A-like protein</fullName>
    </submittedName>
</protein>
<gene>
    <name evidence="3" type="ORF">DBT_0072</name>
</gene>
<feature type="transmembrane region" description="Helical" evidence="1">
    <location>
        <begin position="143"/>
        <end position="165"/>
    </location>
</feature>
<dbReference type="Pfam" id="PF07670">
    <property type="entry name" value="Gate"/>
    <property type="match status" value="2"/>
</dbReference>
<keyword evidence="1" id="KW-0812">Transmembrane</keyword>
<dbReference type="STRING" id="1156395.DBT_0072"/>
<dbReference type="GO" id="GO:0005886">
    <property type="term" value="C:plasma membrane"/>
    <property type="evidence" value="ECO:0007669"/>
    <property type="project" value="TreeGrafter"/>
</dbReference>
<dbReference type="InterPro" id="IPR052549">
    <property type="entry name" value="SpmB"/>
</dbReference>
<feature type="domain" description="Nucleoside transporter/FeoB GTPase Gate" evidence="2">
    <location>
        <begin position="20"/>
        <end position="131"/>
    </location>
</feature>
<comment type="caution">
    <text evidence="3">The sequence shown here is derived from an EMBL/GenBank/DDBJ whole genome shotgun (WGS) entry which is preliminary data.</text>
</comment>
<evidence type="ECO:0000259" key="2">
    <source>
        <dbReference type="Pfam" id="PF07670"/>
    </source>
</evidence>
<sequence length="399" mass="42124">MEALTHASFEAAKGAVELAIGLVGVMALWLGLIKVAEEAGLLHSISRRLYPILKRLFPDVPKDHPAMSAMVMNIAANMLGLGNAATPLGIKAMQELEKLNPQKGVATDAMCLFLAINTSNVTLLPLGIIAIRASAGATDPAGVILPTLFATSISTLTAITVASFMRKLKRNVVNTDFSSNNSKSLLLPEADPLPPISSGHKLIVFSVVTVLLALIVHRVIQGPVLPALKEISSFWLIPLLMTGILLLGFSRGIKVYETACEGAKEGFNVAIKIIPFLVMILVAVSMFRSSGAFDVFVATISPLTDLIGFPPEVLPVALIRPLSGSGAFGLASEIIASSPNSFASYLASTLQGSTETTFYVLAVYFGSVGIRKYRYALIPALAADVAGALAALFICKLTY</sequence>
<evidence type="ECO:0000256" key="1">
    <source>
        <dbReference type="SAM" id="Phobius"/>
    </source>
</evidence>
<proteinExistence type="predicted"/>